<organism evidence="9 10">
    <name type="scientific">Limosilactobacillus pontis DSM 8475</name>
    <dbReference type="NCBI Taxonomy" id="1423794"/>
    <lineage>
        <taxon>Bacteria</taxon>
        <taxon>Bacillati</taxon>
        <taxon>Bacillota</taxon>
        <taxon>Bacilli</taxon>
        <taxon>Lactobacillales</taxon>
        <taxon>Lactobacillaceae</taxon>
        <taxon>Limosilactobacillus</taxon>
    </lineage>
</organism>
<protein>
    <recommendedName>
        <fullName evidence="3 5">Acylphosphatase</fullName>
        <ecNumber evidence="2 5">3.6.1.7</ecNumber>
    </recommendedName>
</protein>
<dbReference type="PANTHER" id="PTHR47268:SF4">
    <property type="entry name" value="ACYLPHOSPHATASE"/>
    <property type="match status" value="1"/>
</dbReference>
<evidence type="ECO:0000313" key="10">
    <source>
        <dbReference type="Proteomes" id="UP000051085"/>
    </source>
</evidence>
<sequence length="91" mass="9917">MVNVQLTITGHVQGVGFRWGTLKLAQELGITGFVRNQADGTVYVEAQGSDKVVAAFIRRLAAGPTPYAIVDRIRQTAAPLADYDDRFTVRP</sequence>
<dbReference type="PROSITE" id="PS51160">
    <property type="entry name" value="ACYLPHOSPHATASE_3"/>
    <property type="match status" value="1"/>
</dbReference>
<evidence type="ECO:0000256" key="1">
    <source>
        <dbReference type="ARBA" id="ARBA00005614"/>
    </source>
</evidence>
<keyword evidence="5 6" id="KW-0378">Hydrolase</keyword>
<dbReference type="PANTHER" id="PTHR47268">
    <property type="entry name" value="ACYLPHOSPHATASE"/>
    <property type="match status" value="1"/>
</dbReference>
<comment type="similarity">
    <text evidence="1 7">Belongs to the acylphosphatase family.</text>
</comment>
<evidence type="ECO:0000313" key="9">
    <source>
        <dbReference type="EMBL" id="KRM37098.1"/>
    </source>
</evidence>
<reference evidence="9 10" key="1">
    <citation type="journal article" date="2015" name="Genome Announc.">
        <title>Expanding the biotechnology potential of lactobacilli through comparative genomics of 213 strains and associated genera.</title>
        <authorList>
            <person name="Sun Z."/>
            <person name="Harris H.M."/>
            <person name="McCann A."/>
            <person name="Guo C."/>
            <person name="Argimon S."/>
            <person name="Zhang W."/>
            <person name="Yang X."/>
            <person name="Jeffery I.B."/>
            <person name="Cooney J.C."/>
            <person name="Kagawa T.F."/>
            <person name="Liu W."/>
            <person name="Song Y."/>
            <person name="Salvetti E."/>
            <person name="Wrobel A."/>
            <person name="Rasinkangas P."/>
            <person name="Parkhill J."/>
            <person name="Rea M.C."/>
            <person name="O'Sullivan O."/>
            <person name="Ritari J."/>
            <person name="Douillard F.P."/>
            <person name="Paul Ross R."/>
            <person name="Yang R."/>
            <person name="Briner A.E."/>
            <person name="Felis G.E."/>
            <person name="de Vos W.M."/>
            <person name="Barrangou R."/>
            <person name="Klaenhammer T.R."/>
            <person name="Caufield P.W."/>
            <person name="Cui Y."/>
            <person name="Zhang H."/>
            <person name="O'Toole P.W."/>
        </authorList>
    </citation>
    <scope>NUCLEOTIDE SEQUENCE [LARGE SCALE GENOMIC DNA]</scope>
    <source>
        <strain evidence="9 10">DSM 8475</strain>
    </source>
</reference>
<dbReference type="PROSITE" id="PS00150">
    <property type="entry name" value="ACYLPHOSPHATASE_1"/>
    <property type="match status" value="1"/>
</dbReference>
<dbReference type="EC" id="3.6.1.7" evidence="2 5"/>
<evidence type="ECO:0000256" key="5">
    <source>
        <dbReference type="PROSITE-ProRule" id="PRU00520"/>
    </source>
</evidence>
<dbReference type="GeneID" id="87979093"/>
<comment type="caution">
    <text evidence="9">The sequence shown here is derived from an EMBL/GenBank/DDBJ whole genome shotgun (WGS) entry which is preliminary data.</text>
</comment>
<feature type="active site" evidence="5">
    <location>
        <position position="36"/>
    </location>
</feature>
<evidence type="ECO:0000256" key="6">
    <source>
        <dbReference type="RuleBase" id="RU000553"/>
    </source>
</evidence>
<accession>A0A922PV75</accession>
<dbReference type="InterPro" id="IPR001792">
    <property type="entry name" value="Acylphosphatase-like_dom"/>
</dbReference>
<dbReference type="EMBL" id="AZGO01000041">
    <property type="protein sequence ID" value="KRM37098.1"/>
    <property type="molecule type" value="Genomic_DNA"/>
</dbReference>
<dbReference type="GO" id="GO:0003998">
    <property type="term" value="F:acylphosphatase activity"/>
    <property type="evidence" value="ECO:0007669"/>
    <property type="project" value="UniProtKB-EC"/>
</dbReference>
<dbReference type="InterPro" id="IPR036046">
    <property type="entry name" value="Acylphosphatase-like_dom_sf"/>
</dbReference>
<feature type="active site" evidence="5">
    <location>
        <position position="18"/>
    </location>
</feature>
<dbReference type="SUPFAM" id="SSF54975">
    <property type="entry name" value="Acylphosphatase/BLUF domain-like"/>
    <property type="match status" value="1"/>
</dbReference>
<proteinExistence type="inferred from homology"/>
<dbReference type="Pfam" id="PF00708">
    <property type="entry name" value="Acylphosphatase"/>
    <property type="match status" value="1"/>
</dbReference>
<dbReference type="PRINTS" id="PR00112">
    <property type="entry name" value="ACYLPHPHTASE"/>
</dbReference>
<comment type="catalytic activity">
    <reaction evidence="4 5 6">
        <text>an acyl phosphate + H2O = a carboxylate + phosphate + H(+)</text>
        <dbReference type="Rhea" id="RHEA:14965"/>
        <dbReference type="ChEBI" id="CHEBI:15377"/>
        <dbReference type="ChEBI" id="CHEBI:15378"/>
        <dbReference type="ChEBI" id="CHEBI:29067"/>
        <dbReference type="ChEBI" id="CHEBI:43474"/>
        <dbReference type="ChEBI" id="CHEBI:59918"/>
        <dbReference type="EC" id="3.6.1.7"/>
    </reaction>
</comment>
<dbReference type="AlphaFoldDB" id="A0A922PV75"/>
<name>A0A922PV75_9LACO</name>
<evidence type="ECO:0000256" key="3">
    <source>
        <dbReference type="ARBA" id="ARBA00015991"/>
    </source>
</evidence>
<evidence type="ECO:0000256" key="4">
    <source>
        <dbReference type="ARBA" id="ARBA00047645"/>
    </source>
</evidence>
<dbReference type="PROSITE" id="PS00151">
    <property type="entry name" value="ACYLPHOSPHATASE_2"/>
    <property type="match status" value="1"/>
</dbReference>
<evidence type="ECO:0000256" key="2">
    <source>
        <dbReference type="ARBA" id="ARBA00012150"/>
    </source>
</evidence>
<dbReference type="InterPro" id="IPR020456">
    <property type="entry name" value="Acylphosphatase"/>
</dbReference>
<dbReference type="InterPro" id="IPR017968">
    <property type="entry name" value="Acylphosphatase_CS"/>
</dbReference>
<gene>
    <name evidence="9" type="ORF">FD34_GL001546</name>
</gene>
<dbReference type="Proteomes" id="UP000051085">
    <property type="component" value="Unassembled WGS sequence"/>
</dbReference>
<evidence type="ECO:0000256" key="7">
    <source>
        <dbReference type="RuleBase" id="RU004168"/>
    </source>
</evidence>
<dbReference type="Gene3D" id="3.30.70.100">
    <property type="match status" value="1"/>
</dbReference>
<feature type="domain" description="Acylphosphatase-like" evidence="8">
    <location>
        <begin position="3"/>
        <end position="91"/>
    </location>
</feature>
<dbReference type="RefSeq" id="WP_057806760.1">
    <property type="nucleotide sequence ID" value="NZ_AZGO01000041.1"/>
</dbReference>
<evidence type="ECO:0000259" key="8">
    <source>
        <dbReference type="PROSITE" id="PS51160"/>
    </source>
</evidence>